<keyword evidence="14" id="KW-1185">Reference proteome</keyword>
<keyword evidence="8" id="KW-0238">DNA-binding</keyword>
<dbReference type="PROSITE" id="PS50172">
    <property type="entry name" value="BRCT"/>
    <property type="match status" value="1"/>
</dbReference>
<evidence type="ECO:0000256" key="2">
    <source>
        <dbReference type="ARBA" id="ARBA00006116"/>
    </source>
</evidence>
<evidence type="ECO:0000259" key="12">
    <source>
        <dbReference type="PROSITE" id="PS50172"/>
    </source>
</evidence>
<dbReference type="GO" id="GO:0003677">
    <property type="term" value="F:DNA binding"/>
    <property type="evidence" value="ECO:0007669"/>
    <property type="project" value="UniProtKB-KW"/>
</dbReference>
<keyword evidence="9 10" id="KW-0539">Nucleus</keyword>
<gene>
    <name evidence="13" type="ORF">CDD81_3269</name>
</gene>
<dbReference type="PANTHER" id="PTHR23389">
    <property type="entry name" value="CHROMOSOME TRANSMISSION FIDELITY FACTOR 18"/>
    <property type="match status" value="1"/>
</dbReference>
<feature type="region of interest" description="Disordered" evidence="11">
    <location>
        <begin position="966"/>
        <end position="1029"/>
    </location>
</feature>
<feature type="compositionally biased region" description="Polar residues" evidence="11">
    <location>
        <begin position="99"/>
        <end position="108"/>
    </location>
</feature>
<evidence type="ECO:0000256" key="4">
    <source>
        <dbReference type="ARBA" id="ARBA00022553"/>
    </source>
</evidence>
<dbReference type="InterPro" id="IPR008921">
    <property type="entry name" value="DNA_pol3_clamp-load_cplx_C"/>
</dbReference>
<dbReference type="Pfam" id="PF00004">
    <property type="entry name" value="AAA"/>
    <property type="match status" value="1"/>
</dbReference>
<dbReference type="GO" id="GO:0016887">
    <property type="term" value="F:ATP hydrolysis activity"/>
    <property type="evidence" value="ECO:0007669"/>
    <property type="project" value="InterPro"/>
</dbReference>
<evidence type="ECO:0000256" key="5">
    <source>
        <dbReference type="ARBA" id="ARBA00022705"/>
    </source>
</evidence>
<dbReference type="SUPFAM" id="SSF52113">
    <property type="entry name" value="BRCT domain"/>
    <property type="match status" value="1"/>
</dbReference>
<dbReference type="Gene3D" id="1.10.8.60">
    <property type="match status" value="1"/>
</dbReference>
<dbReference type="SMART" id="SM00382">
    <property type="entry name" value="AAA"/>
    <property type="match status" value="1"/>
</dbReference>
<keyword evidence="7 10" id="KW-0067">ATP-binding</keyword>
<evidence type="ECO:0000256" key="10">
    <source>
        <dbReference type="PIRNR" id="PIRNR036578"/>
    </source>
</evidence>
<dbReference type="AlphaFoldDB" id="A0A2C5XJS9"/>
<dbReference type="InterPro" id="IPR001357">
    <property type="entry name" value="BRCT_dom"/>
</dbReference>
<dbReference type="SUPFAM" id="SSF52540">
    <property type="entry name" value="P-loop containing nucleoside triphosphate hydrolases"/>
    <property type="match status" value="1"/>
</dbReference>
<dbReference type="Pfam" id="PF08519">
    <property type="entry name" value="RFC1"/>
    <property type="match status" value="1"/>
</dbReference>
<feature type="domain" description="BRCT" evidence="12">
    <location>
        <begin position="309"/>
        <end position="388"/>
    </location>
</feature>
<dbReference type="CDD" id="cd00009">
    <property type="entry name" value="AAA"/>
    <property type="match status" value="1"/>
</dbReference>
<dbReference type="FunFam" id="1.20.272.10:FF:000005">
    <property type="entry name" value="Replication factor C subunit 1"/>
    <property type="match status" value="1"/>
</dbReference>
<feature type="compositionally biased region" description="Basic residues" evidence="11">
    <location>
        <begin position="995"/>
        <end position="1007"/>
    </location>
</feature>
<sequence length="1029" mass="112704">MPDIRSFFSAKGSTAAKPTPPKKEAPSNAKRASRKVVQDSDDDDEPAPEQTPAASKVTPKKKKSDLEPKGIPISAEDYFASTKDGKKRQTKPGAPPEPKSSTKSQPAVRSSPRKQKATTKTAEPAPKSTPLKKKGVSYEQHEGGDDAYLSGADQGGQDIYAAEYQGAGKRMHDDYVDSASEEVKKPKAKRVSSRKSNSTSKVAAEELKPARQTAPASKNKRKTPTSDDSDAEELPRKKPTPAKPRAPRKKKTEEPEDESIQSILDSVATVRPPTPPPKDPAAKFEWKKAGAGGGNAAVQPMQAADLPEGEEDCLTGLSFVFTGVLQTIGRDEAQALVKRYGGKVTGQPSTKTSFVVLGQDAGPSKLAKIHSHGIKTIDEIGLFDLIRKLPAYGGSGKGAQKAQEKKKAEEEKVKRQVAEMEAEDKAKKAAEAEQARTAAVSGSAAAPSRTAPQLLTSKYAPTQMNHLCGNKAHIERIQAWLRNWPKSKKYNFQRRGADGMGGERAIIISGPPGIGKTTAAHLAAKLEGYDILESNASDTRSKKLVEAGVSDAMNNTSLRGFFASDGKAVDATKKKLVLIMDEVDGMSAGDRGGVGALAKFCRKTEVPLILICNERRLPKMKPFDHAAYDVRFNRPTTDQVRSRIMTICHREGLKLPPQVIDALIEGSNKDIRQIINMVATAKLDQTSMDYDQGKAMTKAWEKHVILKPWDICQKILGGGLFAPASKATLNDKIELYFNDHEFSFLMIQENYLRTRPMLLGGKGYTKREERVKALELFDQAAESISDGDLVDRMIHGPQQHWSLMPTHAVFSTVRPASFVSGQLIGSSFTSWLGNYSKTGKLGRYLREIHSHMRLKSSGDHNEVRQQYMPLLWDRLVHRLQVEGNEAVEQVIGLMDSYFLTREDFDAIQELGVGPMAEENVSIETKTKAAFTRLYNSMNHPVPFIKASNVLAPKAQAKEAPDLEEAIEEEDDAAEVIEAPEADDDELDLKKDKYIKVPKAKKASKKRQATAAADEEEKPKGRPKSKKSKK</sequence>
<evidence type="ECO:0000256" key="7">
    <source>
        <dbReference type="ARBA" id="ARBA00022840"/>
    </source>
</evidence>
<reference evidence="13 14" key="1">
    <citation type="submission" date="2017-06" db="EMBL/GenBank/DDBJ databases">
        <title>Ant-infecting Ophiocordyceps genomes reveal a high diversity of potential behavioral manipulation genes and a possible major role for enterotoxins.</title>
        <authorList>
            <person name="De Bekker C."/>
            <person name="Evans H.C."/>
            <person name="Brachmann A."/>
            <person name="Hughes D.P."/>
        </authorList>
    </citation>
    <scope>NUCLEOTIDE SEQUENCE [LARGE SCALE GENOMIC DNA]</scope>
    <source>
        <strain evidence="13 14">Map64</strain>
    </source>
</reference>
<dbReference type="SUPFAM" id="SSF48019">
    <property type="entry name" value="post-AAA+ oligomerization domain-like"/>
    <property type="match status" value="1"/>
</dbReference>
<dbReference type="InterPro" id="IPR003959">
    <property type="entry name" value="ATPase_AAA_core"/>
</dbReference>
<dbReference type="Gene3D" id="3.40.50.300">
    <property type="entry name" value="P-loop containing nucleotide triphosphate hydrolases"/>
    <property type="match status" value="1"/>
</dbReference>
<dbReference type="STRING" id="1399860.A0A2C5XJS9"/>
<evidence type="ECO:0000256" key="1">
    <source>
        <dbReference type="ARBA" id="ARBA00004123"/>
    </source>
</evidence>
<evidence type="ECO:0000313" key="14">
    <source>
        <dbReference type="Proteomes" id="UP000226192"/>
    </source>
</evidence>
<dbReference type="Gene3D" id="1.20.272.10">
    <property type="match status" value="1"/>
</dbReference>
<dbReference type="FunFam" id="3.40.50.300:FF:000395">
    <property type="entry name" value="Replication factor C subunit 1"/>
    <property type="match status" value="1"/>
</dbReference>
<dbReference type="PIRSF" id="PIRSF036578">
    <property type="entry name" value="RFC1"/>
    <property type="match status" value="1"/>
</dbReference>
<dbReference type="Pfam" id="PF00533">
    <property type="entry name" value="BRCT"/>
    <property type="match status" value="1"/>
</dbReference>
<dbReference type="FunFam" id="1.10.8.60:FF:000021">
    <property type="entry name" value="Replication factor C subunit 1"/>
    <property type="match status" value="1"/>
</dbReference>
<evidence type="ECO:0000313" key="13">
    <source>
        <dbReference type="EMBL" id="PHH65138.1"/>
    </source>
</evidence>
<dbReference type="GO" id="GO:0003689">
    <property type="term" value="F:DNA clamp loader activity"/>
    <property type="evidence" value="ECO:0007669"/>
    <property type="project" value="UniProtKB-UniRule"/>
</dbReference>
<proteinExistence type="inferred from homology"/>
<dbReference type="SMART" id="SM00292">
    <property type="entry name" value="BRCT"/>
    <property type="match status" value="1"/>
</dbReference>
<dbReference type="InterPro" id="IPR027417">
    <property type="entry name" value="P-loop_NTPase"/>
</dbReference>
<evidence type="ECO:0000256" key="8">
    <source>
        <dbReference type="ARBA" id="ARBA00023125"/>
    </source>
</evidence>
<dbReference type="FunFam" id="3.40.50.10190:FF:000001">
    <property type="entry name" value="Replication factor C subunit 1"/>
    <property type="match status" value="1"/>
</dbReference>
<feature type="compositionally biased region" description="Acidic residues" evidence="11">
    <location>
        <begin position="966"/>
        <end position="986"/>
    </location>
</feature>
<feature type="compositionally biased region" description="Low complexity" evidence="11">
    <location>
        <begin position="435"/>
        <end position="448"/>
    </location>
</feature>
<dbReference type="GO" id="GO:0006281">
    <property type="term" value="P:DNA repair"/>
    <property type="evidence" value="ECO:0007669"/>
    <property type="project" value="InterPro"/>
</dbReference>
<comment type="caution">
    <text evidence="13">The sequence shown here is derived from an EMBL/GenBank/DDBJ whole genome shotgun (WGS) entry which is preliminary data.</text>
</comment>
<comment type="similarity">
    <text evidence="2 10">Belongs to the activator 1 large subunit family.</text>
</comment>
<evidence type="ECO:0000256" key="3">
    <source>
        <dbReference type="ARBA" id="ARBA00020401"/>
    </source>
</evidence>
<evidence type="ECO:0000256" key="11">
    <source>
        <dbReference type="SAM" id="MobiDB-lite"/>
    </source>
</evidence>
<feature type="region of interest" description="Disordered" evidence="11">
    <location>
        <begin position="394"/>
        <end position="449"/>
    </location>
</feature>
<accession>A0A2C5XJS9</accession>
<dbReference type="Proteomes" id="UP000226192">
    <property type="component" value="Unassembled WGS sequence"/>
</dbReference>
<name>A0A2C5XJS9_9HYPO</name>
<dbReference type="GO" id="GO:0005634">
    <property type="term" value="C:nucleus"/>
    <property type="evidence" value="ECO:0007669"/>
    <property type="project" value="UniProtKB-SubCell"/>
</dbReference>
<dbReference type="InterPro" id="IPR036420">
    <property type="entry name" value="BRCT_dom_sf"/>
</dbReference>
<dbReference type="Pfam" id="PF25361">
    <property type="entry name" value="AAA_lid_RFC1"/>
    <property type="match status" value="1"/>
</dbReference>
<comment type="subcellular location">
    <subcellularLocation>
        <location evidence="1 10">Nucleus</location>
    </subcellularLocation>
</comment>
<dbReference type="GO" id="GO:0005524">
    <property type="term" value="F:ATP binding"/>
    <property type="evidence" value="ECO:0007669"/>
    <property type="project" value="UniProtKB-UniRule"/>
</dbReference>
<dbReference type="InterPro" id="IPR047854">
    <property type="entry name" value="RFC_lid"/>
</dbReference>
<feature type="compositionally biased region" description="Basic residues" evidence="11">
    <location>
        <begin position="1020"/>
        <end position="1029"/>
    </location>
</feature>
<dbReference type="Gene3D" id="3.40.50.10190">
    <property type="entry name" value="BRCT domain"/>
    <property type="match status" value="1"/>
</dbReference>
<feature type="region of interest" description="Disordered" evidence="11">
    <location>
        <begin position="172"/>
        <end position="284"/>
    </location>
</feature>
<feature type="compositionally biased region" description="Basic and acidic residues" evidence="11">
    <location>
        <begin position="172"/>
        <end position="185"/>
    </location>
</feature>
<organism evidence="13 14">
    <name type="scientific">Ophiocordyceps australis</name>
    <dbReference type="NCBI Taxonomy" id="1399860"/>
    <lineage>
        <taxon>Eukaryota</taxon>
        <taxon>Fungi</taxon>
        <taxon>Dikarya</taxon>
        <taxon>Ascomycota</taxon>
        <taxon>Pezizomycotina</taxon>
        <taxon>Sordariomycetes</taxon>
        <taxon>Hypocreomycetidae</taxon>
        <taxon>Hypocreales</taxon>
        <taxon>Ophiocordycipitaceae</taxon>
        <taxon>Ophiocordyceps</taxon>
    </lineage>
</organism>
<feature type="region of interest" description="Disordered" evidence="11">
    <location>
        <begin position="1"/>
        <end position="154"/>
    </location>
</feature>
<keyword evidence="4" id="KW-0597">Phosphoprotein</keyword>
<dbReference type="GO" id="GO:0005663">
    <property type="term" value="C:DNA replication factor C complex"/>
    <property type="evidence" value="ECO:0007669"/>
    <property type="project" value="InterPro"/>
</dbReference>
<evidence type="ECO:0000256" key="6">
    <source>
        <dbReference type="ARBA" id="ARBA00022741"/>
    </source>
</evidence>
<evidence type="ECO:0000256" key="9">
    <source>
        <dbReference type="ARBA" id="ARBA00023242"/>
    </source>
</evidence>
<dbReference type="InterPro" id="IPR012178">
    <property type="entry name" value="RFC1"/>
</dbReference>
<dbReference type="PANTHER" id="PTHR23389:SF6">
    <property type="entry name" value="REPLICATION FACTOR C SUBUNIT 1"/>
    <property type="match status" value="1"/>
</dbReference>
<dbReference type="GO" id="GO:0006271">
    <property type="term" value="P:DNA strand elongation involved in DNA replication"/>
    <property type="evidence" value="ECO:0007669"/>
    <property type="project" value="UniProtKB-ARBA"/>
</dbReference>
<feature type="compositionally biased region" description="Basic and acidic residues" evidence="11">
    <location>
        <begin position="402"/>
        <end position="434"/>
    </location>
</feature>
<keyword evidence="5 10" id="KW-0235">DNA replication</keyword>
<protein>
    <recommendedName>
        <fullName evidence="3 10">Replication factor C subunit 1</fullName>
    </recommendedName>
</protein>
<dbReference type="InterPro" id="IPR013725">
    <property type="entry name" value="DNA_replication_fac_RFC1_C"/>
</dbReference>
<dbReference type="InterPro" id="IPR003593">
    <property type="entry name" value="AAA+_ATPase"/>
</dbReference>
<feature type="compositionally biased region" description="Basic residues" evidence="11">
    <location>
        <begin position="237"/>
        <end position="250"/>
    </location>
</feature>
<dbReference type="EMBL" id="NJET01000021">
    <property type="protein sequence ID" value="PHH65138.1"/>
    <property type="molecule type" value="Genomic_DNA"/>
</dbReference>
<dbReference type="CDD" id="cd18140">
    <property type="entry name" value="HLD_clamp_RFC"/>
    <property type="match status" value="1"/>
</dbReference>
<keyword evidence="6 10" id="KW-0547">Nucleotide-binding</keyword>
<dbReference type="CDD" id="cd17752">
    <property type="entry name" value="BRCT_RFC1"/>
    <property type="match status" value="1"/>
</dbReference>
<dbReference type="OrthoDB" id="446168at2759"/>